<comment type="caution">
    <text evidence="2">The sequence shown here is derived from an EMBL/GenBank/DDBJ whole genome shotgun (WGS) entry which is preliminary data.</text>
</comment>
<feature type="region of interest" description="Disordered" evidence="1">
    <location>
        <begin position="20"/>
        <end position="46"/>
    </location>
</feature>
<evidence type="ECO:0000313" key="2">
    <source>
        <dbReference type="EMBL" id="CAD5106667.1"/>
    </source>
</evidence>
<proteinExistence type="predicted"/>
<gene>
    <name evidence="2" type="ORF">PSEWESI4_00934</name>
</gene>
<organism evidence="2 3">
    <name type="scientific">Zestomonas carbonaria</name>
    <dbReference type="NCBI Taxonomy" id="2762745"/>
    <lineage>
        <taxon>Bacteria</taxon>
        <taxon>Pseudomonadati</taxon>
        <taxon>Pseudomonadota</taxon>
        <taxon>Gammaproteobacteria</taxon>
        <taxon>Pseudomonadales</taxon>
        <taxon>Pseudomonadaceae</taxon>
        <taxon>Zestomonas</taxon>
    </lineage>
</organism>
<dbReference type="Proteomes" id="UP000583387">
    <property type="component" value="Unassembled WGS sequence"/>
</dbReference>
<name>A0A7U7EKF8_9GAMM</name>
<evidence type="ECO:0000313" key="3">
    <source>
        <dbReference type="Proteomes" id="UP000583387"/>
    </source>
</evidence>
<feature type="compositionally biased region" description="Polar residues" evidence="1">
    <location>
        <begin position="26"/>
        <end position="39"/>
    </location>
</feature>
<dbReference type="EMBL" id="CAJFCI010000024">
    <property type="protein sequence ID" value="CAD5106667.1"/>
    <property type="molecule type" value="Genomic_DNA"/>
</dbReference>
<sequence>MRTVPDRLPLFHHFYAYPAKPFPSKKGSNTGNPSLSLKQQEAPRGEHIFTHRAFHARTQKAGMLEAM</sequence>
<dbReference type="AlphaFoldDB" id="A0A7U7EKF8"/>
<keyword evidence="3" id="KW-1185">Reference proteome</keyword>
<accession>A0A7U7EKF8</accession>
<reference evidence="2 3" key="1">
    <citation type="submission" date="2020-08" db="EMBL/GenBank/DDBJ databases">
        <authorList>
            <person name="Criscuolo A."/>
        </authorList>
    </citation>
    <scope>NUCLEOTIDE SEQUENCE [LARGE SCALE GENOMIC DNA]</scope>
    <source>
        <strain evidence="2">CIP111764</strain>
    </source>
</reference>
<protein>
    <submittedName>
        <fullName evidence="2">Uncharacterized protein</fullName>
    </submittedName>
</protein>
<evidence type="ECO:0000256" key="1">
    <source>
        <dbReference type="SAM" id="MobiDB-lite"/>
    </source>
</evidence>